<evidence type="ECO:0000256" key="3">
    <source>
        <dbReference type="SAM" id="MobiDB-lite"/>
    </source>
</evidence>
<name>A0A058ZAY0_FONAL</name>
<dbReference type="InterPro" id="IPR046770">
    <property type="entry name" value="DOCKER_Lobe_B"/>
</dbReference>
<feature type="region of interest" description="Disordered" evidence="3">
    <location>
        <begin position="1776"/>
        <end position="1812"/>
    </location>
</feature>
<feature type="compositionally biased region" description="Low complexity" evidence="3">
    <location>
        <begin position="318"/>
        <end position="328"/>
    </location>
</feature>
<dbReference type="GO" id="GO:0007264">
    <property type="term" value="P:small GTPase-mediated signal transduction"/>
    <property type="evidence" value="ECO:0007669"/>
    <property type="project" value="InterPro"/>
</dbReference>
<dbReference type="PANTHER" id="PTHR23317">
    <property type="entry name" value="DEDICATOR OF CYTOKINESIS DOCK"/>
    <property type="match status" value="1"/>
</dbReference>
<feature type="compositionally biased region" description="Low complexity" evidence="3">
    <location>
        <begin position="575"/>
        <end position="586"/>
    </location>
</feature>
<dbReference type="Pfam" id="PF14429">
    <property type="entry name" value="DOCK-C2"/>
    <property type="match status" value="1"/>
</dbReference>
<dbReference type="Pfam" id="PF20421">
    <property type="entry name" value="DHR-2_Lobe_C"/>
    <property type="match status" value="1"/>
</dbReference>
<gene>
    <name evidence="6" type="ORF">H696_02494</name>
</gene>
<feature type="compositionally biased region" description="Polar residues" evidence="3">
    <location>
        <begin position="1518"/>
        <end position="1532"/>
    </location>
</feature>
<feature type="region of interest" description="Disordered" evidence="3">
    <location>
        <begin position="1855"/>
        <end position="1906"/>
    </location>
</feature>
<evidence type="ECO:0000313" key="7">
    <source>
        <dbReference type="Proteomes" id="UP000030693"/>
    </source>
</evidence>
<dbReference type="InterPro" id="IPR043162">
    <property type="entry name" value="DOCK_C_lobe_C"/>
</dbReference>
<sequence length="2686" mass="284514">MPATSRDGAEEAAPSVAPLTPNASKQSAGDPLVRRRVVAAAPNNHLLSPRGNLAPGAMSPSGSPLMRRGSVAPILMMDPSARANKASLAAMDRLEAAPTELHYVEPMDFESVYMIKSKLIAEDPARAILVFPEDNIAYYRPERFQRTVRLPIPSVSLPSSISKRSSELSSQSSFLASLGPNAVSLYVRGLFDFFTRDWTVLARQYEHLSHYPSPYGPTDPTEKIEFLESLTVGGFEIDLLPDEEAPAPAATGSRNRPGSTYGTLSRTAGLSPGGAQSPGRPGSGGSSSSSSSASGAGAGPGSGGDLLSTVINTGGGSSLRRSATLSSRPTRRPPADRLDPSEADRLLFEMLSETGGSAGIDDSGHDLAAGGSADPTGPGGLPKLRIGSTEDVSIAVPGEGENSLLASRSRADYSSAMSLKSLLSATASGDTGVRVVNYGQLVFPTYRMLESPAFTAGPGDTGTAAPLSSTAPSSEVIHVPRPVGEPFGTQVGRRFLIEVFALDMGPTPEPWFGSLMLVDIAKRQRVSEVLHFHTNSESIMRRLRQGIQLNLDQQSQGERQVGGSSVTPASGAGVSSSNMSLADSSSGLFLPEEDDPACRSRRAMFELTQPSMDIFLVLRVDKVLEGDIEPIYDRYAPNAKSSLAPTVEQVENLCTRLGRFRQPYAWGAMRLLSTETGLSAEAVPHPAGAASPAFPGIGSDLSLNFGLTHAGGSQLASSASSTSDAASGSGSSLPRSSSATSGSQFTTIQSSMSDLSDPSLSGGQPAIAPTSSCDLLEGTDRLSMRGLFRYEDSRCADEEIFSYLSQFVSTSGQCPTTGAPVASGAAAVAAAAAAVSSSSKRASARNRRTVSGVLQFHMREVDAMVQVPNSLTPSLAPVKPYADVNPLKIVREVGEFTTSQSGRQHMEFVNLLYVYPQMVNMSRWTGGRDNARNIAIRMQFVPTSVGGSSSPTAAPGSNALKALFGRAPGQSFVSEVYSAVSFHEKAPQFFDEFKVALPLNLLSAANEYHCLFTFYHIGCKPRKTLRSEHLLGYSWLHLRRDGAIIPDGEYHLPVATEINSSTPYDAEGADHKWLESRRPVFTLRTRLVSSIYTQDRALDRFFSALDFVAAQPESVTRLVDALRGLAKVSRPVLAQYSSVVLDSLLNLLTCTSAPGFGGAAAAAAASGPTAAIPAAALGALLDVLSTLSSGGATGAGNAHGAHSHGPSHAAAPAHAWRHPDLVSYIRYRVHNRTMAQAAAAASSPSSPTAPSPTLLDAQPDQAELFQVVVDLLLRALTDPGFLSRDHRNHLLRYAWFLFDVCIKSVLQYLHDEVGWTSAAAVTGQAPRGLPLTFTHQLNQLFDAMIAHLLKDYKSNYAAVRDFNTSLSYFIGDLASFLDKRSVFRFAELHCQRISYNQSAPLLLLKFDMLKIVCSHEHFVALNLPTSDYLRRPMGGVAPLYPEGREFPLRGAGSMASMGSVGSISDAAPGPGASSASPGAGSLLANGALGLAQSVASALMSGLSSVTAGHGGSAAGSPTLDSLSGGSPPGTNDLQDEFWRRHYLAGLLIHEVGLMLEHQQQEPRSNAVFVLRDIIGKLDADPRFDTADKRARLGAIFFPIIPRIVRCAPALRKALVSASLDTPPKADSSSRRPISAAAASAAAAAAAAAKRDAAVADGESAFGEHDSAALAPESSSAYDFSLAEARALLLVFMTVLRHTHLDCLTEWLFEHCSRSDFASFFDTLSCASHIFQYLGQRHITRERAALLGEAGAAAAAVAGLSPADLAAGLHGASPVPSPVGGFGGPPSPGPFGFGSGSGTPSDASSSSAAGSNTSSKRLSMSILLPEDAVINPAPAAFLGGSPAAGGDLPAGGPVITGAGTIGRRSRSSSIGARMAAGGQRLSTGSPGGSGPGSRPSSSGGLPGGNGRHLAELVAEPKLRAVLAMEVQSITLDILLAVVSSRPAAWFLASEYASLADASRAEPGVGAGGSHAALTETALDTPVRLLHPRLAPIFELLSAMLSLHSSDRVIRLQLVALKSFIFRFRDAIFQEGTPYSADICCIVMRYCASTQTPVRQYASALLYLMLRLGFEATGYRNVARVGLQATVALSRLELRDAQYIRKAFATILQYAAVDPAVHATSSPGADGASGTGAGGSSGPASALAKLPGFVHDVVTKLFHISRDSVAMLQEQHSRDPDALADMYCRLQQSYAAVPDMQLHWLERLFQLNMREELFYEAALSQLHAAAIVARHLPRAADFGVIQDMEAYIRISPNISPAAGADTVTGGGPGVTGGPGAGAASEMEQVLTTGSSLFTDTSYIKQIEIAIRFLRKERCYEALINVPKLLFPIHEKTRRYNRLITLHQQSSQDMASLCEQLQRGSQLAPSYYMLNHFGQAFGDLAGREFIVREKRLVRLAELSQTLKTSYERIFGVEVEVIPEATVDKAGLEPDKAYLQVTFVEPYFPPEEQSRRSNFERYTNVCRFFYETPFTLSGKARGATSEQHLRQTILTTERHFPYIKRRLRVIHREQVELLPIQVATMALRKQATFLAEATNRRDAVQMQLQLQGSVLPQVNAGPLEFAASFMKPEVITAHSVEDVNALSAAFVALLGSCTTALNVNQGLVKADQQVYQDQMRDGLRRLREGLIPYIITADEYVASGTVSGLPTPDLDDVPSGPPPPVVPVAAAAAAAAPAATGPPEPRTASSESDL</sequence>
<feature type="compositionally biased region" description="Low complexity" evidence="3">
    <location>
        <begin position="273"/>
        <end position="295"/>
    </location>
</feature>
<proteinExistence type="inferred from homology"/>
<dbReference type="EMBL" id="KB932203">
    <property type="protein sequence ID" value="KCV71554.1"/>
    <property type="molecule type" value="Genomic_DNA"/>
</dbReference>
<keyword evidence="7" id="KW-1185">Reference proteome</keyword>
<evidence type="ECO:0000256" key="2">
    <source>
        <dbReference type="PROSITE-ProRule" id="PRU00983"/>
    </source>
</evidence>
<reference evidence="6" key="1">
    <citation type="submission" date="2013-04" db="EMBL/GenBank/DDBJ databases">
        <title>The Genome Sequence of Fonticula alba ATCC 38817.</title>
        <authorList>
            <consortium name="The Broad Institute Genomics Platform"/>
            <person name="Russ C."/>
            <person name="Cuomo C."/>
            <person name="Burger G."/>
            <person name="Gray M.W."/>
            <person name="Holland P.W.H."/>
            <person name="King N."/>
            <person name="Lang F.B.F."/>
            <person name="Roger A.J."/>
            <person name="Ruiz-Trillo I."/>
            <person name="Brown M."/>
            <person name="Walker B."/>
            <person name="Young S."/>
            <person name="Zeng Q."/>
            <person name="Gargeya S."/>
            <person name="Fitzgerald M."/>
            <person name="Haas B."/>
            <person name="Abouelleil A."/>
            <person name="Allen A.W."/>
            <person name="Alvarado L."/>
            <person name="Arachchi H.M."/>
            <person name="Berlin A.M."/>
            <person name="Chapman S.B."/>
            <person name="Gainer-Dewar J."/>
            <person name="Goldberg J."/>
            <person name="Griggs A."/>
            <person name="Gujja S."/>
            <person name="Hansen M."/>
            <person name="Howarth C."/>
            <person name="Imamovic A."/>
            <person name="Ireland A."/>
            <person name="Larimer J."/>
            <person name="McCowan C."/>
            <person name="Murphy C."/>
            <person name="Pearson M."/>
            <person name="Poon T.W."/>
            <person name="Priest M."/>
            <person name="Roberts A."/>
            <person name="Saif S."/>
            <person name="Shea T."/>
            <person name="Sisk P."/>
            <person name="Sykes S."/>
            <person name="Wortman J."/>
            <person name="Nusbaum C."/>
            <person name="Birren B."/>
        </authorList>
    </citation>
    <scope>NUCLEOTIDE SEQUENCE [LARGE SCALE GENOMIC DNA]</scope>
    <source>
        <strain evidence="6">ATCC 38817</strain>
    </source>
</reference>
<feature type="compositionally biased region" description="Low complexity" evidence="3">
    <location>
        <begin position="750"/>
        <end position="761"/>
    </location>
</feature>
<evidence type="ECO:0000313" key="6">
    <source>
        <dbReference type="EMBL" id="KCV71554.1"/>
    </source>
</evidence>
<dbReference type="Pfam" id="PF06920">
    <property type="entry name" value="DHR-2_Lobe_A"/>
    <property type="match status" value="1"/>
</dbReference>
<accession>A0A058ZAY0</accession>
<dbReference type="RefSeq" id="XP_009494677.1">
    <property type="nucleotide sequence ID" value="XM_009496402.1"/>
</dbReference>
<feature type="compositionally biased region" description="Low complexity" evidence="3">
    <location>
        <begin position="1797"/>
        <end position="1812"/>
    </location>
</feature>
<dbReference type="Pfam" id="PF20422">
    <property type="entry name" value="DHR-2_Lobe_B"/>
    <property type="match status" value="1"/>
</dbReference>
<feature type="compositionally biased region" description="Low complexity" evidence="3">
    <location>
        <begin position="1855"/>
        <end position="1883"/>
    </location>
</feature>
<dbReference type="OrthoDB" id="47328at2759"/>
<evidence type="ECO:0000259" key="4">
    <source>
        <dbReference type="PROSITE" id="PS51650"/>
    </source>
</evidence>
<dbReference type="Pfam" id="PF11878">
    <property type="entry name" value="DOCK_C-D_N"/>
    <property type="match status" value="1"/>
</dbReference>
<feature type="region of interest" description="Disordered" evidence="3">
    <location>
        <begin position="2642"/>
        <end position="2686"/>
    </location>
</feature>
<feature type="region of interest" description="Disordered" evidence="3">
    <location>
        <begin position="716"/>
        <end position="773"/>
    </location>
</feature>
<evidence type="ECO:0000256" key="1">
    <source>
        <dbReference type="ARBA" id="ARBA00022658"/>
    </source>
</evidence>
<dbReference type="GO" id="GO:0005085">
    <property type="term" value="F:guanyl-nucleotide exchange factor activity"/>
    <property type="evidence" value="ECO:0007669"/>
    <property type="project" value="UniProtKB-KW"/>
</dbReference>
<dbReference type="Proteomes" id="UP000030693">
    <property type="component" value="Unassembled WGS sequence"/>
</dbReference>
<protein>
    <recommendedName>
        <fullName evidence="8">C2 DOCK-type domain-containing protein</fullName>
    </recommendedName>
</protein>
<feature type="region of interest" description="Disordered" evidence="3">
    <location>
        <begin position="354"/>
        <end position="385"/>
    </location>
</feature>
<evidence type="ECO:0000259" key="5">
    <source>
        <dbReference type="PROSITE" id="PS51651"/>
    </source>
</evidence>
<dbReference type="InterPro" id="IPR026791">
    <property type="entry name" value="DOCK"/>
</dbReference>
<dbReference type="PROSITE" id="PS51651">
    <property type="entry name" value="DOCKER"/>
    <property type="match status" value="1"/>
</dbReference>
<feature type="region of interest" description="Disordered" evidence="3">
    <location>
        <begin position="245"/>
        <end position="341"/>
    </location>
</feature>
<feature type="region of interest" description="Disordered" evidence="3">
    <location>
        <begin position="1236"/>
        <end position="1255"/>
    </location>
</feature>
<dbReference type="InterPro" id="IPR046769">
    <property type="entry name" value="DOCKER_Lobe_A"/>
</dbReference>
<feature type="region of interest" description="Disordered" evidence="3">
    <location>
        <begin position="553"/>
        <end position="588"/>
    </location>
</feature>
<feature type="domain" description="DOCKER" evidence="5">
    <location>
        <begin position="2186"/>
        <end position="2631"/>
    </location>
</feature>
<feature type="domain" description="C2 DOCK-type" evidence="4">
    <location>
        <begin position="909"/>
        <end position="1088"/>
    </location>
</feature>
<organism evidence="6">
    <name type="scientific">Fonticula alba</name>
    <name type="common">Slime mold</name>
    <dbReference type="NCBI Taxonomy" id="691883"/>
    <lineage>
        <taxon>Eukaryota</taxon>
        <taxon>Rotosphaerida</taxon>
        <taxon>Fonticulaceae</taxon>
        <taxon>Fonticula</taxon>
    </lineage>
</organism>
<feature type="compositionally biased region" description="Polar residues" evidence="3">
    <location>
        <begin position="553"/>
        <end position="568"/>
    </location>
</feature>
<dbReference type="InterPro" id="IPR035892">
    <property type="entry name" value="C2_domain_sf"/>
</dbReference>
<dbReference type="Gene3D" id="2.60.40.150">
    <property type="entry name" value="C2 domain"/>
    <property type="match status" value="1"/>
</dbReference>
<keyword evidence="1" id="KW-0344">Guanine-nucleotide releasing factor</keyword>
<dbReference type="InterPro" id="IPR027007">
    <property type="entry name" value="C2_DOCK-type_domain"/>
</dbReference>
<feature type="compositionally biased region" description="Low complexity" evidence="3">
    <location>
        <begin position="716"/>
        <end position="743"/>
    </location>
</feature>
<dbReference type="InterPro" id="IPR027357">
    <property type="entry name" value="DOCKER_dom"/>
</dbReference>
<evidence type="ECO:0008006" key="8">
    <source>
        <dbReference type="Google" id="ProtNLM"/>
    </source>
</evidence>
<feature type="region of interest" description="Disordered" evidence="3">
    <location>
        <begin position="1509"/>
        <end position="1533"/>
    </location>
</feature>
<dbReference type="eggNOG" id="KOG1997">
    <property type="taxonomic scope" value="Eukaryota"/>
</dbReference>
<comment type="similarity">
    <text evidence="2">Belongs to the DOCK family.</text>
</comment>
<dbReference type="InterPro" id="IPR046773">
    <property type="entry name" value="DOCKER_Lobe_C"/>
</dbReference>
<feature type="compositionally biased region" description="Low complexity" evidence="3">
    <location>
        <begin position="2659"/>
        <end position="2671"/>
    </location>
</feature>
<feature type="region of interest" description="Disordered" evidence="3">
    <location>
        <begin position="1"/>
        <end position="34"/>
    </location>
</feature>
<dbReference type="GeneID" id="20527219"/>
<feature type="compositionally biased region" description="Polar residues" evidence="3">
    <location>
        <begin position="252"/>
        <end position="268"/>
    </location>
</feature>
<dbReference type="InterPro" id="IPR043161">
    <property type="entry name" value="DOCK_C_lobe_A"/>
</dbReference>
<feature type="compositionally biased region" description="Low complexity" evidence="3">
    <location>
        <begin position="1237"/>
        <end position="1253"/>
    </location>
</feature>
<dbReference type="STRING" id="691883.A0A058ZAY0"/>
<dbReference type="InterPro" id="IPR021816">
    <property type="entry name" value="DOCK_C/D_N"/>
</dbReference>
<dbReference type="PANTHER" id="PTHR23317:SF76">
    <property type="entry name" value="LD20667P"/>
    <property type="match status" value="1"/>
</dbReference>
<dbReference type="Gene3D" id="1.25.40.410">
    <property type="match status" value="1"/>
</dbReference>
<dbReference type="Gene3D" id="1.20.58.740">
    <property type="match status" value="1"/>
</dbReference>
<dbReference type="PROSITE" id="PS51650">
    <property type="entry name" value="C2_DOCK"/>
    <property type="match status" value="1"/>
</dbReference>